<sequence length="197" mass="21462">MALLEESSSAFNDCAFGTVGGAGWKCFSPLEDDENEGGGSESVVSSNHGRNSFRFVCAATGFGCSCTGGIAVQLLVEGSSIGCDAEKKCTQKEYSFVAFTLLSYFIKQYLFVWLASEWTPTVTTQQRKKQLAKHGKSSWPSTINDNDDGEGKGLGRQFSSTIKLFIEILRQAVAIINDAFKKLQDHCTIEEEVIVGR</sequence>
<organism evidence="2 3">
    <name type="scientific">Trichinella pseudospiralis</name>
    <name type="common">Parasitic roundworm</name>
    <dbReference type="NCBI Taxonomy" id="6337"/>
    <lineage>
        <taxon>Eukaryota</taxon>
        <taxon>Metazoa</taxon>
        <taxon>Ecdysozoa</taxon>
        <taxon>Nematoda</taxon>
        <taxon>Enoplea</taxon>
        <taxon>Dorylaimia</taxon>
        <taxon>Trichinellida</taxon>
        <taxon>Trichinellidae</taxon>
        <taxon>Trichinella</taxon>
    </lineage>
</organism>
<gene>
    <name evidence="2" type="ORF">T4B_4861</name>
</gene>
<accession>A0A0V1IZZ5</accession>
<proteinExistence type="predicted"/>
<dbReference type="AlphaFoldDB" id="A0A0V1IZZ5"/>
<reference evidence="2 3" key="1">
    <citation type="submission" date="2015-01" db="EMBL/GenBank/DDBJ databases">
        <title>Evolution of Trichinella species and genotypes.</title>
        <authorList>
            <person name="Korhonen P.K."/>
            <person name="Edoardo P."/>
            <person name="Giuseppe L.R."/>
            <person name="Gasser R.B."/>
        </authorList>
    </citation>
    <scope>NUCLEOTIDE SEQUENCE [LARGE SCALE GENOMIC DNA]</scope>
    <source>
        <strain evidence="2">ISS588</strain>
    </source>
</reference>
<protein>
    <submittedName>
        <fullName evidence="2">Uncharacterized protein</fullName>
    </submittedName>
</protein>
<evidence type="ECO:0000313" key="3">
    <source>
        <dbReference type="Proteomes" id="UP000054805"/>
    </source>
</evidence>
<dbReference type="Proteomes" id="UP000054805">
    <property type="component" value="Unassembled WGS sequence"/>
</dbReference>
<feature type="region of interest" description="Disordered" evidence="1">
    <location>
        <begin position="129"/>
        <end position="151"/>
    </location>
</feature>
<dbReference type="EMBL" id="JYDS01000059">
    <property type="protein sequence ID" value="KRZ28322.1"/>
    <property type="molecule type" value="Genomic_DNA"/>
</dbReference>
<keyword evidence="3" id="KW-1185">Reference proteome</keyword>
<evidence type="ECO:0000313" key="2">
    <source>
        <dbReference type="EMBL" id="KRZ28322.1"/>
    </source>
</evidence>
<comment type="caution">
    <text evidence="2">The sequence shown here is derived from an EMBL/GenBank/DDBJ whole genome shotgun (WGS) entry which is preliminary data.</text>
</comment>
<evidence type="ECO:0000256" key="1">
    <source>
        <dbReference type="SAM" id="MobiDB-lite"/>
    </source>
</evidence>
<name>A0A0V1IZZ5_TRIPS</name>